<evidence type="ECO:0000313" key="6">
    <source>
        <dbReference type="Proteomes" id="UP000015105"/>
    </source>
</evidence>
<keyword evidence="2" id="KW-0547">Nucleotide-binding</keyword>
<reference evidence="5" key="3">
    <citation type="journal article" date="2017" name="Nature">
        <title>Genome sequence of the progenitor of the wheat D genome Aegilops tauschii.</title>
        <authorList>
            <person name="Luo M.C."/>
            <person name="Gu Y.Q."/>
            <person name="Puiu D."/>
            <person name="Wang H."/>
            <person name="Twardziok S.O."/>
            <person name="Deal K.R."/>
            <person name="Huo N."/>
            <person name="Zhu T."/>
            <person name="Wang L."/>
            <person name="Wang Y."/>
            <person name="McGuire P.E."/>
            <person name="Liu S."/>
            <person name="Long H."/>
            <person name="Ramasamy R.K."/>
            <person name="Rodriguez J.C."/>
            <person name="Van S.L."/>
            <person name="Yuan L."/>
            <person name="Wang Z."/>
            <person name="Xia Z."/>
            <person name="Xiao L."/>
            <person name="Anderson O.D."/>
            <person name="Ouyang S."/>
            <person name="Liang Y."/>
            <person name="Zimin A.V."/>
            <person name="Pertea G."/>
            <person name="Qi P."/>
            <person name="Bennetzen J.L."/>
            <person name="Dai X."/>
            <person name="Dawson M.W."/>
            <person name="Muller H.G."/>
            <person name="Kugler K."/>
            <person name="Rivarola-Duarte L."/>
            <person name="Spannagl M."/>
            <person name="Mayer K.F.X."/>
            <person name="Lu F.H."/>
            <person name="Bevan M.W."/>
            <person name="Leroy P."/>
            <person name="Li P."/>
            <person name="You F.M."/>
            <person name="Sun Q."/>
            <person name="Liu Z."/>
            <person name="Lyons E."/>
            <person name="Wicker T."/>
            <person name="Salzberg S.L."/>
            <person name="Devos K.M."/>
            <person name="Dvorak J."/>
        </authorList>
    </citation>
    <scope>NUCLEOTIDE SEQUENCE [LARGE SCALE GENOMIC DNA]</scope>
    <source>
        <strain evidence="5">cv. AL8/78</strain>
    </source>
</reference>
<protein>
    <submittedName>
        <fullName evidence="5">Uncharacterized protein</fullName>
    </submittedName>
</protein>
<proteinExistence type="inferred from homology"/>
<accession>A0A453JIH3</accession>
<name>A0A453JIH3_AEGTS</name>
<keyword evidence="6" id="KW-1185">Reference proteome</keyword>
<dbReference type="FunFam" id="3.30.420.40:FF:000028">
    <property type="entry name" value="heat shock 70 kDa protein-like"/>
    <property type="match status" value="1"/>
</dbReference>
<reference evidence="6" key="1">
    <citation type="journal article" date="2014" name="Science">
        <title>Ancient hybridizations among the ancestral genomes of bread wheat.</title>
        <authorList>
            <consortium name="International Wheat Genome Sequencing Consortium,"/>
            <person name="Marcussen T."/>
            <person name="Sandve S.R."/>
            <person name="Heier L."/>
            <person name="Spannagl M."/>
            <person name="Pfeifer M."/>
            <person name="Jakobsen K.S."/>
            <person name="Wulff B.B."/>
            <person name="Steuernagel B."/>
            <person name="Mayer K.F."/>
            <person name="Olsen O.A."/>
        </authorList>
    </citation>
    <scope>NUCLEOTIDE SEQUENCE [LARGE SCALE GENOMIC DNA]</scope>
    <source>
        <strain evidence="6">cv. AL8/78</strain>
    </source>
</reference>
<organism evidence="5 6">
    <name type="scientific">Aegilops tauschii subsp. strangulata</name>
    <name type="common">Goatgrass</name>
    <dbReference type="NCBI Taxonomy" id="200361"/>
    <lineage>
        <taxon>Eukaryota</taxon>
        <taxon>Viridiplantae</taxon>
        <taxon>Streptophyta</taxon>
        <taxon>Embryophyta</taxon>
        <taxon>Tracheophyta</taxon>
        <taxon>Spermatophyta</taxon>
        <taxon>Magnoliopsida</taxon>
        <taxon>Liliopsida</taxon>
        <taxon>Poales</taxon>
        <taxon>Poaceae</taxon>
        <taxon>BOP clade</taxon>
        <taxon>Pooideae</taxon>
        <taxon>Triticodae</taxon>
        <taxon>Triticeae</taxon>
        <taxon>Triticinae</taxon>
        <taxon>Aegilops</taxon>
    </lineage>
</organism>
<feature type="region of interest" description="Disordered" evidence="4">
    <location>
        <begin position="33"/>
        <end position="76"/>
    </location>
</feature>
<evidence type="ECO:0000256" key="4">
    <source>
        <dbReference type="SAM" id="MobiDB-lite"/>
    </source>
</evidence>
<reference evidence="5" key="5">
    <citation type="journal article" date="2021" name="G3 (Bethesda)">
        <title>Aegilops tauschii genome assembly Aet v5.0 features greater sequence contiguity and improved annotation.</title>
        <authorList>
            <person name="Wang L."/>
            <person name="Zhu T."/>
            <person name="Rodriguez J.C."/>
            <person name="Deal K.R."/>
            <person name="Dubcovsky J."/>
            <person name="McGuire P.E."/>
            <person name="Lux T."/>
            <person name="Spannagl M."/>
            <person name="Mayer K.F.X."/>
            <person name="Baldrich P."/>
            <person name="Meyers B.C."/>
            <person name="Huo N."/>
            <person name="Gu Y.Q."/>
            <person name="Zhou H."/>
            <person name="Devos K.M."/>
            <person name="Bennetzen J.L."/>
            <person name="Unver T."/>
            <person name="Budak H."/>
            <person name="Gulick P.J."/>
            <person name="Galiba G."/>
            <person name="Kalapos B."/>
            <person name="Nelson D.R."/>
            <person name="Li P."/>
            <person name="You F.M."/>
            <person name="Luo M.C."/>
            <person name="Dvorak J."/>
        </authorList>
    </citation>
    <scope>NUCLEOTIDE SEQUENCE [LARGE SCALE GENOMIC DNA]</scope>
    <source>
        <strain evidence="5">cv. AL8/78</strain>
    </source>
</reference>
<dbReference type="GO" id="GO:0005524">
    <property type="term" value="F:ATP binding"/>
    <property type="evidence" value="ECO:0007669"/>
    <property type="project" value="UniProtKB-KW"/>
</dbReference>
<dbReference type="Gene3D" id="3.30.420.40">
    <property type="match status" value="1"/>
</dbReference>
<dbReference type="Gramene" id="AET5Gv20049800.4">
    <property type="protein sequence ID" value="AET5Gv20049800.4"/>
    <property type="gene ID" value="AET5Gv20049800"/>
</dbReference>
<dbReference type="AlphaFoldDB" id="A0A453JIH3"/>
<evidence type="ECO:0000256" key="3">
    <source>
        <dbReference type="ARBA" id="ARBA00022840"/>
    </source>
</evidence>
<comment type="similarity">
    <text evidence="1">Belongs to the heat shock protein 70 family.</text>
</comment>
<dbReference type="Proteomes" id="UP000015105">
    <property type="component" value="Chromosome 5D"/>
</dbReference>
<dbReference type="EnsemblPlants" id="AET5Gv20049800.4">
    <property type="protein sequence ID" value="AET5Gv20049800.4"/>
    <property type="gene ID" value="AET5Gv20049800"/>
</dbReference>
<reference evidence="6" key="2">
    <citation type="journal article" date="2017" name="Nat. Plants">
        <title>The Aegilops tauschii genome reveals multiple impacts of transposons.</title>
        <authorList>
            <person name="Zhao G."/>
            <person name="Zou C."/>
            <person name="Li K."/>
            <person name="Wang K."/>
            <person name="Li T."/>
            <person name="Gao L."/>
            <person name="Zhang X."/>
            <person name="Wang H."/>
            <person name="Yang Z."/>
            <person name="Liu X."/>
            <person name="Jiang W."/>
            <person name="Mao L."/>
            <person name="Kong X."/>
            <person name="Jiao Y."/>
            <person name="Jia J."/>
        </authorList>
    </citation>
    <scope>NUCLEOTIDE SEQUENCE [LARGE SCALE GENOMIC DNA]</scope>
    <source>
        <strain evidence="6">cv. AL8/78</strain>
    </source>
</reference>
<sequence length="76" mass="7814">MTKGVGPSIGIDLGMTYSCVGVWQHVDIMGNDQATMATAPRPPTSPPPATPPGTRSQRTPPTPSSGSPQLSIGDRV</sequence>
<feature type="compositionally biased region" description="Polar residues" evidence="4">
    <location>
        <begin position="53"/>
        <end position="70"/>
    </location>
</feature>
<keyword evidence="3" id="KW-0067">ATP-binding</keyword>
<evidence type="ECO:0000256" key="2">
    <source>
        <dbReference type="ARBA" id="ARBA00022741"/>
    </source>
</evidence>
<evidence type="ECO:0000256" key="1">
    <source>
        <dbReference type="ARBA" id="ARBA00007381"/>
    </source>
</evidence>
<evidence type="ECO:0000313" key="5">
    <source>
        <dbReference type="EnsemblPlants" id="AET5Gv20049800.4"/>
    </source>
</evidence>
<feature type="compositionally biased region" description="Pro residues" evidence="4">
    <location>
        <begin position="40"/>
        <end position="51"/>
    </location>
</feature>
<reference evidence="5" key="4">
    <citation type="submission" date="2019-03" db="UniProtKB">
        <authorList>
            <consortium name="EnsemblPlants"/>
        </authorList>
    </citation>
    <scope>IDENTIFICATION</scope>
</reference>